<feature type="disulfide bond" evidence="26">
    <location>
        <begin position="211"/>
        <end position="214"/>
    </location>
</feature>
<dbReference type="Proteomes" id="UP001295444">
    <property type="component" value="Chromosome 03"/>
</dbReference>
<dbReference type="InterPro" id="IPR001245">
    <property type="entry name" value="Ser-Thr/Tyr_kinase_cat_dom"/>
</dbReference>
<dbReference type="InterPro" id="IPR002909">
    <property type="entry name" value="IPT_dom"/>
</dbReference>
<feature type="disulfide bond" evidence="26">
    <location>
        <begin position="561"/>
        <end position="596"/>
    </location>
</feature>
<dbReference type="GO" id="GO:0010468">
    <property type="term" value="P:regulation of gene expression"/>
    <property type="evidence" value="ECO:0007669"/>
    <property type="project" value="UniProtKB-ARBA"/>
</dbReference>
<keyword evidence="35" id="KW-1185">Reference proteome</keyword>
<proteinExistence type="inferred from homology"/>
<evidence type="ECO:0000256" key="26">
    <source>
        <dbReference type="PIRSR" id="PIRSR000617-3"/>
    </source>
</evidence>
<dbReference type="Pfam" id="PF01833">
    <property type="entry name" value="TIG"/>
    <property type="match status" value="3"/>
</dbReference>
<evidence type="ECO:0000256" key="21">
    <source>
        <dbReference type="ARBA" id="ARBA00033031"/>
    </source>
</evidence>
<evidence type="ECO:0000256" key="20">
    <source>
        <dbReference type="ARBA" id="ARBA00030820"/>
    </source>
</evidence>
<dbReference type="GO" id="GO:0002116">
    <property type="term" value="C:semaphorin receptor complex"/>
    <property type="evidence" value="ECO:0007669"/>
    <property type="project" value="TreeGrafter"/>
</dbReference>
<dbReference type="PROSITE" id="PS00109">
    <property type="entry name" value="PROTEIN_KINASE_TYR"/>
    <property type="match status" value="1"/>
</dbReference>
<dbReference type="PROSITE" id="PS00107">
    <property type="entry name" value="PROTEIN_KINASE_ATP"/>
    <property type="match status" value="1"/>
</dbReference>
<dbReference type="InterPro" id="IPR001627">
    <property type="entry name" value="Semap_dom"/>
</dbReference>
<evidence type="ECO:0000256" key="10">
    <source>
        <dbReference type="ARBA" id="ARBA00022741"/>
    </source>
</evidence>
<keyword evidence="13" id="KW-0832">Ubl conjugation</keyword>
<dbReference type="InterPro" id="IPR017441">
    <property type="entry name" value="Protein_kinase_ATP_BS"/>
</dbReference>
<evidence type="ECO:0000256" key="3">
    <source>
        <dbReference type="ARBA" id="ARBA00011902"/>
    </source>
</evidence>
<evidence type="ECO:0000259" key="32">
    <source>
        <dbReference type="PROSITE" id="PS50011"/>
    </source>
</evidence>
<dbReference type="Gene3D" id="1.10.510.10">
    <property type="entry name" value="Transferase(Phosphotransferase) domain 1"/>
    <property type="match status" value="1"/>
</dbReference>
<feature type="modified residue" description="Phosphotyrosine; by autocatalysis" evidence="27">
    <location>
        <position position="1271"/>
    </location>
</feature>
<dbReference type="FunFam" id="2.60.40.10:FF:000213">
    <property type="entry name" value="Hepatocyte growth factor receptor"/>
    <property type="match status" value="1"/>
</dbReference>
<evidence type="ECO:0000256" key="12">
    <source>
        <dbReference type="ARBA" id="ARBA00022840"/>
    </source>
</evidence>
<dbReference type="InterPro" id="IPR002165">
    <property type="entry name" value="Plexin_repeat"/>
</dbReference>
<evidence type="ECO:0000256" key="29">
    <source>
        <dbReference type="PROSITE-ProRule" id="PRU10141"/>
    </source>
</evidence>
<dbReference type="PROSITE" id="PS50011">
    <property type="entry name" value="PROTEIN_KINASE_DOM"/>
    <property type="match status" value="1"/>
</dbReference>
<organism evidence="34 35">
    <name type="scientific">Pelobates cultripes</name>
    <name type="common">Western spadefoot toad</name>
    <dbReference type="NCBI Taxonomy" id="61616"/>
    <lineage>
        <taxon>Eukaryota</taxon>
        <taxon>Metazoa</taxon>
        <taxon>Chordata</taxon>
        <taxon>Craniata</taxon>
        <taxon>Vertebrata</taxon>
        <taxon>Euteleostomi</taxon>
        <taxon>Amphibia</taxon>
        <taxon>Batrachia</taxon>
        <taxon>Anura</taxon>
        <taxon>Pelobatoidea</taxon>
        <taxon>Pelobatidae</taxon>
        <taxon>Pelobates</taxon>
    </lineage>
</organism>
<feature type="binding site" evidence="25 29">
    <location>
        <position position="1146"/>
    </location>
    <ligand>
        <name>ATP</name>
        <dbReference type="ChEBI" id="CHEBI:30616"/>
    </ligand>
</feature>
<feature type="disulfide bond" evidence="26">
    <location>
        <begin position="171"/>
        <end position="179"/>
    </location>
</feature>
<keyword evidence="18 34" id="KW-0675">Receptor</keyword>
<dbReference type="Gene3D" id="3.30.200.20">
    <property type="entry name" value="Phosphorylase Kinase, domain 1"/>
    <property type="match status" value="1"/>
</dbReference>
<dbReference type="GO" id="GO:0030334">
    <property type="term" value="P:regulation of cell migration"/>
    <property type="evidence" value="ECO:0007669"/>
    <property type="project" value="TreeGrafter"/>
</dbReference>
<feature type="modified residue" description="Phosphotyrosine; by autocatalysis" evidence="27">
    <location>
        <position position="1270"/>
    </location>
</feature>
<dbReference type="InterPro" id="IPR013783">
    <property type="entry name" value="Ig-like_fold"/>
</dbReference>
<dbReference type="Gene3D" id="2.60.40.10">
    <property type="entry name" value="Immunoglobulins"/>
    <property type="match status" value="3"/>
</dbReference>
<keyword evidence="6" id="KW-0808">Transferase</keyword>
<dbReference type="GO" id="GO:0005524">
    <property type="term" value="F:ATP binding"/>
    <property type="evidence" value="ECO:0007669"/>
    <property type="project" value="UniProtKB-UniRule"/>
</dbReference>
<feature type="disulfide bond" evidence="26">
    <location>
        <begin position="555"/>
        <end position="573"/>
    </location>
</feature>
<comment type="subcellular location">
    <subcellularLocation>
        <location evidence="1">Membrane</location>
        <topology evidence="1">Single-pass type I membrane protein</topology>
    </subcellularLocation>
</comment>
<dbReference type="InterPro" id="IPR000719">
    <property type="entry name" value="Prot_kinase_dom"/>
</dbReference>
<dbReference type="Gene3D" id="2.130.10.10">
    <property type="entry name" value="YVTN repeat-like/Quinoprotein amine dehydrogenase"/>
    <property type="match status" value="1"/>
</dbReference>
<dbReference type="GO" id="GO:0007169">
    <property type="term" value="P:cell surface receptor protein tyrosine kinase signaling pathway"/>
    <property type="evidence" value="ECO:0007669"/>
    <property type="project" value="InterPro"/>
</dbReference>
<dbReference type="CDD" id="cd01179">
    <property type="entry name" value="IPT_plexin_repeat2"/>
    <property type="match status" value="1"/>
</dbReference>
<evidence type="ECO:0000256" key="25">
    <source>
        <dbReference type="PIRSR" id="PIRSR000617-2"/>
    </source>
</evidence>
<dbReference type="PRINTS" id="PR00109">
    <property type="entry name" value="TYRKINASE"/>
</dbReference>
<dbReference type="InterPro" id="IPR014756">
    <property type="entry name" value="Ig_E-set"/>
</dbReference>
<dbReference type="GO" id="GO:0048513">
    <property type="term" value="P:animal organ development"/>
    <property type="evidence" value="ECO:0007669"/>
    <property type="project" value="UniProtKB-ARBA"/>
</dbReference>
<dbReference type="GO" id="GO:0017154">
    <property type="term" value="F:semaphorin receptor activity"/>
    <property type="evidence" value="ECO:0007669"/>
    <property type="project" value="InterPro"/>
</dbReference>
<dbReference type="SMART" id="SM00423">
    <property type="entry name" value="PSI"/>
    <property type="match status" value="1"/>
</dbReference>
<dbReference type="InterPro" id="IPR015943">
    <property type="entry name" value="WD40/YVTN_repeat-like_dom_sf"/>
</dbReference>
<keyword evidence="14 31" id="KW-1133">Transmembrane helix</keyword>
<dbReference type="InterPro" id="IPR036352">
    <property type="entry name" value="Semap_dom_sf"/>
</dbReference>
<keyword evidence="15 31" id="KW-0472">Membrane</keyword>
<evidence type="ECO:0000256" key="19">
    <source>
        <dbReference type="ARBA" id="ARBA00023180"/>
    </source>
</evidence>
<evidence type="ECO:0000256" key="18">
    <source>
        <dbReference type="ARBA" id="ARBA00023170"/>
    </source>
</evidence>
<dbReference type="PROSITE" id="PS51004">
    <property type="entry name" value="SEMA"/>
    <property type="match status" value="1"/>
</dbReference>
<feature type="domain" description="Sema" evidence="33">
    <location>
        <begin position="66"/>
        <end position="550"/>
    </location>
</feature>
<feature type="disulfide bond" evidence="26">
    <location>
        <begin position="334"/>
        <end position="399"/>
    </location>
</feature>
<feature type="binding site" evidence="25">
    <location>
        <begin position="1120"/>
        <end position="1128"/>
    </location>
    <ligand>
        <name>ATP</name>
        <dbReference type="ChEBI" id="CHEBI:30616"/>
    </ligand>
</feature>
<evidence type="ECO:0000313" key="34">
    <source>
        <dbReference type="EMBL" id="CAH2278087.1"/>
    </source>
</evidence>
<feature type="modified residue" description="Phosphotyrosine; by autocatalysis" evidence="27">
    <location>
        <position position="1392"/>
    </location>
</feature>
<dbReference type="InterPro" id="IPR020635">
    <property type="entry name" value="Tyr_kinase_cat_dom"/>
</dbReference>
<keyword evidence="10 25" id="KW-0547">Nucleotide-binding</keyword>
<dbReference type="PIRSF" id="PIRSF000617">
    <property type="entry name" value="TyrPK_HGF-R"/>
    <property type="match status" value="1"/>
</dbReference>
<dbReference type="FunFam" id="2.60.40.10:FF:000400">
    <property type="entry name" value="Hepatocyte growth factor receptor"/>
    <property type="match status" value="1"/>
</dbReference>
<evidence type="ECO:0000256" key="7">
    <source>
        <dbReference type="ARBA" id="ARBA00022692"/>
    </source>
</evidence>
<dbReference type="FunFam" id="1.10.510.10:FF:000093">
    <property type="entry name" value="Hepatocyte growth factor receptor"/>
    <property type="match status" value="1"/>
</dbReference>
<evidence type="ECO:0000256" key="16">
    <source>
        <dbReference type="ARBA" id="ARBA00023137"/>
    </source>
</evidence>
<evidence type="ECO:0000259" key="33">
    <source>
        <dbReference type="PROSITE" id="PS51004"/>
    </source>
</evidence>
<keyword evidence="5" id="KW-0597">Phosphoprotein</keyword>
<dbReference type="Pfam" id="PF01437">
    <property type="entry name" value="PSI"/>
    <property type="match status" value="1"/>
</dbReference>
<dbReference type="InterPro" id="IPR016244">
    <property type="entry name" value="Tyr_kinase_HGF/MSP_rcpt"/>
</dbReference>
<protein>
    <recommendedName>
        <fullName evidence="4">Hepatocyte growth factor receptor</fullName>
        <ecNumber evidence="3">2.7.10.1</ecNumber>
    </recommendedName>
    <alternativeName>
        <fullName evidence="23">HGF/SF receptor</fullName>
    </alternativeName>
    <alternativeName>
        <fullName evidence="22">Proto-oncogene c-Met</fullName>
    </alternativeName>
    <alternativeName>
        <fullName evidence="20">Scatter factor receptor</fullName>
    </alternativeName>
    <alternativeName>
        <fullName evidence="21">Tyrosine-protein kinase Met</fullName>
    </alternativeName>
</protein>
<feature type="active site" description="Proton acceptor" evidence="24">
    <location>
        <position position="1240"/>
    </location>
</feature>
<dbReference type="GO" id="GO:0004714">
    <property type="term" value="F:transmembrane receptor protein tyrosine kinase activity"/>
    <property type="evidence" value="ECO:0007669"/>
    <property type="project" value="UniProtKB-EC"/>
</dbReference>
<feature type="transmembrane region" description="Helical" evidence="31">
    <location>
        <begin position="967"/>
        <end position="991"/>
    </location>
</feature>
<feature type="binding site" evidence="25">
    <location>
        <position position="1244"/>
    </location>
    <ligand>
        <name>ATP</name>
        <dbReference type="ChEBI" id="CHEBI:30616"/>
    </ligand>
</feature>
<feature type="domain" description="Protein kinase" evidence="32">
    <location>
        <begin position="1114"/>
        <end position="1381"/>
    </location>
</feature>
<name>A0AAD1RTA8_PELCU</name>
<evidence type="ECO:0000313" key="35">
    <source>
        <dbReference type="Proteomes" id="UP001295444"/>
    </source>
</evidence>
<keyword evidence="7 31" id="KW-0812">Transmembrane</keyword>
<dbReference type="SMART" id="SM00630">
    <property type="entry name" value="Sema"/>
    <property type="match status" value="1"/>
</dbReference>
<evidence type="ECO:0000256" key="24">
    <source>
        <dbReference type="PIRSR" id="PIRSR000617-1"/>
    </source>
</evidence>
<dbReference type="SUPFAM" id="SSF101912">
    <property type="entry name" value="Sema domain"/>
    <property type="match status" value="1"/>
</dbReference>
<feature type="region of interest" description="Disordered" evidence="30">
    <location>
        <begin position="1043"/>
        <end position="1062"/>
    </location>
</feature>
<dbReference type="EC" id="2.7.10.1" evidence="3"/>
<feature type="disulfide bond" evidence="26">
    <location>
        <begin position="136"/>
        <end position="139"/>
    </location>
</feature>
<keyword evidence="19" id="KW-0325">Glycoprotein</keyword>
<evidence type="ECO:0000256" key="15">
    <source>
        <dbReference type="ARBA" id="ARBA00023136"/>
    </source>
</evidence>
<feature type="modified residue" description="Phosphotyrosine; by autocatalysis" evidence="27">
    <location>
        <position position="1385"/>
    </location>
</feature>
<evidence type="ECO:0000256" key="17">
    <source>
        <dbReference type="ARBA" id="ARBA00023157"/>
    </source>
</evidence>
<feature type="disulfide bond" evidence="26">
    <location>
        <begin position="576"/>
        <end position="586"/>
    </location>
</feature>
<dbReference type="InterPro" id="IPR008266">
    <property type="entry name" value="Tyr_kinase_AS"/>
</dbReference>
<dbReference type="FunFam" id="2.130.10.10:FF:000088">
    <property type="entry name" value="Hepatocyte growth factor receptor"/>
    <property type="match status" value="1"/>
</dbReference>
<dbReference type="SUPFAM" id="SSF81296">
    <property type="entry name" value="E set domains"/>
    <property type="match status" value="3"/>
</dbReference>
<dbReference type="CDD" id="cd05058">
    <property type="entry name" value="PTKc_Met_Ron"/>
    <property type="match status" value="1"/>
</dbReference>
<dbReference type="Pfam" id="PF07714">
    <property type="entry name" value="PK_Tyr_Ser-Thr"/>
    <property type="match status" value="1"/>
</dbReference>
<evidence type="ECO:0000256" key="22">
    <source>
        <dbReference type="ARBA" id="ARBA00033117"/>
    </source>
</evidence>
<dbReference type="SMART" id="SM00429">
    <property type="entry name" value="IPT"/>
    <property type="match status" value="4"/>
</dbReference>
<evidence type="ECO:0000256" key="23">
    <source>
        <dbReference type="ARBA" id="ARBA00033136"/>
    </source>
</evidence>
<dbReference type="InterPro" id="IPR011009">
    <property type="entry name" value="Kinase-like_dom_sf"/>
</dbReference>
<evidence type="ECO:0000256" key="4">
    <source>
        <dbReference type="ARBA" id="ARBA00019839"/>
    </source>
</evidence>
<reference evidence="34" key="1">
    <citation type="submission" date="2022-03" db="EMBL/GenBank/DDBJ databases">
        <authorList>
            <person name="Alioto T."/>
            <person name="Alioto T."/>
            <person name="Gomez Garrido J."/>
        </authorList>
    </citation>
    <scope>NUCLEOTIDE SEQUENCE</scope>
</reference>
<dbReference type="FunFam" id="3.30.200.20:FF:000188">
    <property type="entry name" value="Hepatocyte growth factor receptor"/>
    <property type="match status" value="1"/>
</dbReference>
<evidence type="ECO:0000256" key="11">
    <source>
        <dbReference type="ARBA" id="ARBA00022777"/>
    </source>
</evidence>
<feature type="disulfide bond" evidence="26">
    <location>
        <begin position="564"/>
        <end position="580"/>
    </location>
</feature>
<evidence type="ECO:0000256" key="8">
    <source>
        <dbReference type="ARBA" id="ARBA00022729"/>
    </source>
</evidence>
<evidence type="ECO:0000256" key="31">
    <source>
        <dbReference type="SAM" id="Phobius"/>
    </source>
</evidence>
<feature type="binding site" evidence="25">
    <location>
        <begin position="1193"/>
        <end position="1196"/>
    </location>
    <ligand>
        <name>ATP</name>
        <dbReference type="ChEBI" id="CHEBI:30616"/>
    </ligand>
</feature>
<accession>A0AAD1RTA8</accession>
<dbReference type="EMBL" id="OW240914">
    <property type="protein sequence ID" value="CAH2278087.1"/>
    <property type="molecule type" value="Genomic_DNA"/>
</dbReference>
<dbReference type="InterPro" id="IPR016201">
    <property type="entry name" value="PSI"/>
</dbReference>
<evidence type="ECO:0000256" key="14">
    <source>
        <dbReference type="ARBA" id="ARBA00022989"/>
    </source>
</evidence>
<evidence type="ECO:0000256" key="1">
    <source>
        <dbReference type="ARBA" id="ARBA00004479"/>
    </source>
</evidence>
<evidence type="ECO:0000256" key="13">
    <source>
        <dbReference type="ARBA" id="ARBA00022843"/>
    </source>
</evidence>
<dbReference type="Pfam" id="PF01403">
    <property type="entry name" value="Sema"/>
    <property type="match status" value="1"/>
</dbReference>
<keyword evidence="8" id="KW-0732">Signal</keyword>
<dbReference type="SUPFAM" id="SSF103575">
    <property type="entry name" value="Plexin repeat"/>
    <property type="match status" value="1"/>
</dbReference>
<keyword evidence="9" id="KW-0677">Repeat</keyword>
<dbReference type="FunFam" id="3.30.1680.10:FF:000006">
    <property type="entry name" value="Macrophage-stimulating 1 receptor b"/>
    <property type="match status" value="1"/>
</dbReference>
<keyword evidence="12 25" id="KW-0067">ATP-binding</keyword>
<gene>
    <name evidence="34" type="ORF">PECUL_23A036823</name>
</gene>
<keyword evidence="17 26" id="KW-1015">Disulfide bond</keyword>
<dbReference type="PANTHER" id="PTHR22625:SF61">
    <property type="entry name" value="HEPATOCYTE GROWTH FACTOR RECEPTOR"/>
    <property type="match status" value="1"/>
</dbReference>
<feature type="compositionally biased region" description="Polar residues" evidence="30">
    <location>
        <begin position="1043"/>
        <end position="1055"/>
    </location>
</feature>
<comment type="caution">
    <text evidence="28">Lacks conserved residue(s) required for the propagation of feature annotation.</text>
</comment>
<dbReference type="SMART" id="SM00219">
    <property type="entry name" value="TyrKc"/>
    <property type="match status" value="1"/>
</dbReference>
<evidence type="ECO:0000256" key="30">
    <source>
        <dbReference type="SAM" id="MobiDB-lite"/>
    </source>
</evidence>
<evidence type="ECO:0000256" key="6">
    <source>
        <dbReference type="ARBA" id="ARBA00022679"/>
    </source>
</evidence>
<evidence type="ECO:0000256" key="28">
    <source>
        <dbReference type="PROSITE-ProRule" id="PRU00352"/>
    </source>
</evidence>
<keyword evidence="16" id="KW-0829">Tyrosine-protein kinase</keyword>
<evidence type="ECO:0000256" key="2">
    <source>
        <dbReference type="ARBA" id="ARBA00010297"/>
    </source>
</evidence>
<dbReference type="GO" id="GO:0005886">
    <property type="term" value="C:plasma membrane"/>
    <property type="evidence" value="ECO:0007669"/>
    <property type="project" value="TreeGrafter"/>
</dbReference>
<dbReference type="InterPro" id="IPR031148">
    <property type="entry name" value="Plexin"/>
</dbReference>
<dbReference type="PANTHER" id="PTHR22625">
    <property type="entry name" value="PLEXIN"/>
    <property type="match status" value="1"/>
</dbReference>
<evidence type="ECO:0000256" key="27">
    <source>
        <dbReference type="PIRSR" id="PIRSR000617-4"/>
    </source>
</evidence>
<evidence type="ECO:0000256" key="9">
    <source>
        <dbReference type="ARBA" id="ARBA00022737"/>
    </source>
</evidence>
<dbReference type="GO" id="GO:0048468">
    <property type="term" value="P:cell development"/>
    <property type="evidence" value="ECO:0007669"/>
    <property type="project" value="UniProtKB-ARBA"/>
</dbReference>
<keyword evidence="11" id="KW-0418">Kinase</keyword>
<evidence type="ECO:0000256" key="5">
    <source>
        <dbReference type="ARBA" id="ARBA00022553"/>
    </source>
</evidence>
<comment type="similarity">
    <text evidence="2">Belongs to the plexin family.</text>
</comment>
<sequence length="1417" mass="158703">MWTKCQQYLRLLANLAPKVFTLIISKQCGFLACCKVLHPKMVLTVRFMSALMLLLGLVHKCCGQCEKAAKMTEMDTSIKYSFQNFTTDSPIQNIVLHRNYIYVGTINKIYVLNENLTKLSEYKTGPVLDHSSCLPCKNCTGNGQSSNGTWRDNINIALLVDEFYEDQLISCGSAHGGSCQRHILTYDKPWDIATHVHCMYSSDAQKGLDKCPNCVVSALGSKVLVIEGDRFVKFFVGNTIRDTKSNLHSISARRLKETQEGFEFLADQSVLDVLPQIRETYPIKYIHAFESDNFVYFLTVQRESLDSNVFQTRIIRFSASDSELRSYIEIPFECIYTERRRKRSTREEIFNILMAAYVSKAGEALAQEMGFDQNDDILYAVFAKSKLDSSEVTNKSAVCAVSVKTINGFINEIDKHSTKCLEHFYEKDHRSCIGKSFVRNASHSPASVDEYRVEVTTPLQRLDLFMGQFNKVLLTSISVFTQDSLTIANLGTADGRFLQVVISRSGLTKPHVNFMLGGGPVSSAVVINKTSTENGYTLVSTRMQVTKVPLLCHKCDHFKTCSQCFSAPSFMKCGWCKNRCSRKHECFKEKWTQDSCSPAVYEIFPASAPLDGATQLTICGRDFVLNRNNNYDFKNTVVTIGEKNCKIDGRSSNVNKLVCKTGPVDKIIFNISSSVSNGKQTEIFSIFSYVDPEITNITPIYGPKSGKTLLTVKGHYLNSGAVQNVYIGQEKCTIKSVSSTVIECYTPRQSTAASYRVLLNIDNANREASIKFTYKDDPIILKIYPAKSFLSGGSSIIAQGINLNTVNTPRMRIQLSKPSISYNVSCTHRSASELICCSTPSLKDLNMVPPISTEVSFILDGVTSANFDFTYVNNPVFETFEKPFVISMEKKHILKIKGDRIDSEAVRGGVLKVGNKSCDIVQSKSDFVSCTVSTDLFKSNNELKVEFVQESSSILIGKVMVQQNQTYSGIITGVVVCVILLSTVLGIYLWIRKKKQFKGTDGEMVLYDTRAHTAHLDRLVSARSVSPTTEMLSSESVDYRSTVQEDQFPHSSRNGSCRPAQYPHRDLSPILSSGDSDIASPLLQTYVHIDISALSADLVKEVEHMVIGVDSLLVHFNKVIGRGHFGCVYHGTLFDTDRTKIHCAVKSLNRITDIEEVSQFLKEGIIMKDFSHPNVLSLLGICLPTEGSPLVVLPFMKHGDLRNFIRNETHNPTVKDLIGFGLQVAKGMEYLASKKFVHRDLAARNCMLDETFTVKVADFGLARDVYDKEYYSVHNKTGAKLPVKWMALESLQTQKFTTKSDVWSFGVLLWELMTRGAPPYPDVNSFDITVYLLQGRRLLQPEYCPDPLFDVMLKCWHPKPELRPTFSELVSRISSIFSTFIGEHYVLVNTTYVNVKCSAPYPSLLSSGESVEFDMET</sequence>
<dbReference type="SUPFAM" id="SSF56112">
    <property type="entry name" value="Protein kinase-like (PK-like)"/>
    <property type="match status" value="1"/>
</dbReference>